<dbReference type="Pfam" id="PF01695">
    <property type="entry name" value="IstB_IS21"/>
    <property type="match status" value="1"/>
</dbReference>
<keyword evidence="3" id="KW-1185">Reference proteome</keyword>
<dbReference type="NCBIfam" id="NF005304">
    <property type="entry name" value="PRK06835.1"/>
    <property type="match status" value="1"/>
</dbReference>
<dbReference type="InterPro" id="IPR003593">
    <property type="entry name" value="AAA+_ATPase"/>
</dbReference>
<dbReference type="GO" id="GO:0005524">
    <property type="term" value="F:ATP binding"/>
    <property type="evidence" value="ECO:0007669"/>
    <property type="project" value="InterPro"/>
</dbReference>
<evidence type="ECO:0000313" key="3">
    <source>
        <dbReference type="Proteomes" id="UP000280696"/>
    </source>
</evidence>
<dbReference type="Gene3D" id="3.40.50.300">
    <property type="entry name" value="P-loop containing nucleotide triphosphate hydrolases"/>
    <property type="match status" value="1"/>
</dbReference>
<dbReference type="PANTHER" id="PTHR30050:SF4">
    <property type="entry name" value="ATP-BINDING PROTEIN RV3427C IN INSERTION SEQUENCE-RELATED"/>
    <property type="match status" value="1"/>
</dbReference>
<protein>
    <submittedName>
        <fullName evidence="2">DNA replication protein DnaC</fullName>
    </submittedName>
</protein>
<dbReference type="SMART" id="SM00382">
    <property type="entry name" value="AAA"/>
    <property type="match status" value="1"/>
</dbReference>
<accession>A0A3A9AHT4</accession>
<dbReference type="PANTHER" id="PTHR30050">
    <property type="entry name" value="CHROMOSOMAL REPLICATION INITIATOR PROTEIN DNAA"/>
    <property type="match status" value="1"/>
</dbReference>
<proteinExistence type="predicted"/>
<name>A0A3A9AHT4_9FIRM</name>
<dbReference type="InterPro" id="IPR002611">
    <property type="entry name" value="IstB_ATP-bd"/>
</dbReference>
<gene>
    <name evidence="2" type="ORF">D7V94_11920</name>
</gene>
<dbReference type="Proteomes" id="UP000280696">
    <property type="component" value="Unassembled WGS sequence"/>
</dbReference>
<feature type="domain" description="AAA+ ATPase" evidence="1">
    <location>
        <begin position="173"/>
        <end position="299"/>
    </location>
</feature>
<comment type="caution">
    <text evidence="2">The sequence shown here is derived from an EMBL/GenBank/DDBJ whole genome shotgun (WGS) entry which is preliminary data.</text>
</comment>
<sequence>MALTNSQYETIMREYEDRQTASRHLLEERTAEVYARVEGYRGLCESVASLSVSQGRKFLDGDEKALEDLHASLSSLSAQKKYLLRQAGYPDDYLTPVYNCPKCRDTGYVDGSKCHCFKQAIIDLLYEQSGIREQLESENWSTLSYDYYQGDDLQRFQNAVKECKNFIKTFDSDYHNLFFYGTVGTGKSFLSGCIARELIESGHSVIYFSAAGLFETLSRNMFDYKNKDDIVSFHEDLYGCDLLIIDDLGTEYTSNVAVSVFFSLLNQRHLNKKSTIISTNLSLEDLRNRYSDRVFSRITNQYTICKFTGTDIRMLKKRLQNRK</sequence>
<dbReference type="CDD" id="cd00009">
    <property type="entry name" value="AAA"/>
    <property type="match status" value="1"/>
</dbReference>
<evidence type="ECO:0000259" key="1">
    <source>
        <dbReference type="SMART" id="SM00382"/>
    </source>
</evidence>
<dbReference type="RefSeq" id="WP_120470256.1">
    <property type="nucleotide sequence ID" value="NZ_CATAJS010000014.1"/>
</dbReference>
<dbReference type="OrthoDB" id="9776217at2"/>
<dbReference type="InterPro" id="IPR027417">
    <property type="entry name" value="P-loop_NTPase"/>
</dbReference>
<organism evidence="2 3">
    <name type="scientific">Parablautia intestinalis</name>
    <dbReference type="NCBI Taxonomy" id="2320100"/>
    <lineage>
        <taxon>Bacteria</taxon>
        <taxon>Bacillati</taxon>
        <taxon>Bacillota</taxon>
        <taxon>Clostridia</taxon>
        <taxon>Lachnospirales</taxon>
        <taxon>Lachnospiraceae</taxon>
        <taxon>Parablautia</taxon>
    </lineage>
</organism>
<dbReference type="EMBL" id="RAYQ01000012">
    <property type="protein sequence ID" value="RKI90937.1"/>
    <property type="molecule type" value="Genomic_DNA"/>
</dbReference>
<dbReference type="GO" id="GO:0006260">
    <property type="term" value="P:DNA replication"/>
    <property type="evidence" value="ECO:0007669"/>
    <property type="project" value="TreeGrafter"/>
</dbReference>
<reference evidence="2 3" key="1">
    <citation type="submission" date="2018-09" db="EMBL/GenBank/DDBJ databases">
        <title>Murine metabolic-syndrome-specific gut microbial biobank.</title>
        <authorList>
            <person name="Liu C."/>
        </authorList>
    </citation>
    <scope>NUCLEOTIDE SEQUENCE [LARGE SCALE GENOMIC DNA]</scope>
    <source>
        <strain evidence="2 3">0.1xD8-82</strain>
    </source>
</reference>
<dbReference type="SUPFAM" id="SSF52540">
    <property type="entry name" value="P-loop containing nucleoside triphosphate hydrolases"/>
    <property type="match status" value="1"/>
</dbReference>
<dbReference type="AlphaFoldDB" id="A0A3A9AHT4"/>
<evidence type="ECO:0000313" key="2">
    <source>
        <dbReference type="EMBL" id="RKI90937.1"/>
    </source>
</evidence>